<evidence type="ECO:0000313" key="5">
    <source>
        <dbReference type="Proteomes" id="UP000059680"/>
    </source>
</evidence>
<evidence type="ECO:0000256" key="2">
    <source>
        <dbReference type="SAM" id="Phobius"/>
    </source>
</evidence>
<dbReference type="PaxDb" id="39947-A0A0P0W6N0"/>
<sequence>MPGWMVRTVFLLNSWVIRTLVVFSFAAHVTIVFLAGVRRHKAIGLPIAILWAANQLGRSAATYALSKLALGSTPQELQLVTLWGAFLLLHAAGPDNITAYSLEDNVLSTRQKVEMILQVSGAAFAMYKNIVIRSGSVLGEGESYAARQPRKLAKLNQEEEGDKETTKLEKY</sequence>
<dbReference type="FunCoup" id="A0A0P0W6N0">
    <property type="interactions" value="4"/>
</dbReference>
<feature type="transmembrane region" description="Helical" evidence="2">
    <location>
        <begin position="15"/>
        <end position="37"/>
    </location>
</feature>
<evidence type="ECO:0000259" key="3">
    <source>
        <dbReference type="Pfam" id="PF13968"/>
    </source>
</evidence>
<dbReference type="Proteomes" id="UP000059680">
    <property type="component" value="Chromosome 4"/>
</dbReference>
<gene>
    <name evidence="4" type="ordered locus">Os04g0140800</name>
    <name evidence="4" type="ORF">OSNPB_040140800</name>
</gene>
<feature type="domain" description="DUF4220" evidence="3">
    <location>
        <begin position="51"/>
        <end position="129"/>
    </location>
</feature>
<dbReference type="Pfam" id="PF13968">
    <property type="entry name" value="DUF4220"/>
    <property type="match status" value="1"/>
</dbReference>
<accession>A0A0P0W6N0</accession>
<keyword evidence="2" id="KW-1133">Transmembrane helix</keyword>
<reference evidence="5" key="1">
    <citation type="journal article" date="2005" name="Nature">
        <title>The map-based sequence of the rice genome.</title>
        <authorList>
            <consortium name="International rice genome sequencing project (IRGSP)"/>
            <person name="Matsumoto T."/>
            <person name="Wu J."/>
            <person name="Kanamori H."/>
            <person name="Katayose Y."/>
            <person name="Fujisawa M."/>
            <person name="Namiki N."/>
            <person name="Mizuno H."/>
            <person name="Yamamoto K."/>
            <person name="Antonio B.A."/>
            <person name="Baba T."/>
            <person name="Sakata K."/>
            <person name="Nagamura Y."/>
            <person name="Aoki H."/>
            <person name="Arikawa K."/>
            <person name="Arita K."/>
            <person name="Bito T."/>
            <person name="Chiden Y."/>
            <person name="Fujitsuka N."/>
            <person name="Fukunaka R."/>
            <person name="Hamada M."/>
            <person name="Harada C."/>
            <person name="Hayashi A."/>
            <person name="Hijishita S."/>
            <person name="Honda M."/>
            <person name="Hosokawa S."/>
            <person name="Ichikawa Y."/>
            <person name="Idonuma A."/>
            <person name="Iijima M."/>
            <person name="Ikeda M."/>
            <person name="Ikeno M."/>
            <person name="Ito K."/>
            <person name="Ito S."/>
            <person name="Ito T."/>
            <person name="Ito Y."/>
            <person name="Ito Y."/>
            <person name="Iwabuchi A."/>
            <person name="Kamiya K."/>
            <person name="Karasawa W."/>
            <person name="Kurita K."/>
            <person name="Katagiri S."/>
            <person name="Kikuta A."/>
            <person name="Kobayashi H."/>
            <person name="Kobayashi N."/>
            <person name="Machita K."/>
            <person name="Maehara T."/>
            <person name="Masukawa M."/>
            <person name="Mizubayashi T."/>
            <person name="Mukai Y."/>
            <person name="Nagasaki H."/>
            <person name="Nagata Y."/>
            <person name="Naito S."/>
            <person name="Nakashima M."/>
            <person name="Nakama Y."/>
            <person name="Nakamichi Y."/>
            <person name="Nakamura M."/>
            <person name="Meguro A."/>
            <person name="Negishi M."/>
            <person name="Ohta I."/>
            <person name="Ohta T."/>
            <person name="Okamoto M."/>
            <person name="Ono N."/>
            <person name="Saji S."/>
            <person name="Sakaguchi M."/>
            <person name="Sakai K."/>
            <person name="Shibata M."/>
            <person name="Shimokawa T."/>
            <person name="Song J."/>
            <person name="Takazaki Y."/>
            <person name="Terasawa K."/>
            <person name="Tsugane M."/>
            <person name="Tsuji K."/>
            <person name="Ueda S."/>
            <person name="Waki K."/>
            <person name="Yamagata H."/>
            <person name="Yamamoto M."/>
            <person name="Yamamoto S."/>
            <person name="Yamane H."/>
            <person name="Yoshiki S."/>
            <person name="Yoshihara R."/>
            <person name="Yukawa K."/>
            <person name="Zhong H."/>
            <person name="Yano M."/>
            <person name="Yuan Q."/>
            <person name="Ouyang S."/>
            <person name="Liu J."/>
            <person name="Jones K.M."/>
            <person name="Gansberger K."/>
            <person name="Moffat K."/>
            <person name="Hill J."/>
            <person name="Bera J."/>
            <person name="Fadrosh D."/>
            <person name="Jin S."/>
            <person name="Johri S."/>
            <person name="Kim M."/>
            <person name="Overton L."/>
            <person name="Reardon M."/>
            <person name="Tsitrin T."/>
            <person name="Vuong H."/>
            <person name="Weaver B."/>
            <person name="Ciecko A."/>
            <person name="Tallon L."/>
            <person name="Jackson J."/>
            <person name="Pai G."/>
            <person name="Aken S.V."/>
            <person name="Utterback T."/>
            <person name="Reidmuller S."/>
            <person name="Feldblyum T."/>
            <person name="Hsiao J."/>
            <person name="Zismann V."/>
            <person name="Iobst S."/>
            <person name="de Vazeille A.R."/>
            <person name="Buell C.R."/>
            <person name="Ying K."/>
            <person name="Li Y."/>
            <person name="Lu T."/>
            <person name="Huang Y."/>
            <person name="Zhao Q."/>
            <person name="Feng Q."/>
            <person name="Zhang L."/>
            <person name="Zhu J."/>
            <person name="Weng Q."/>
            <person name="Mu J."/>
            <person name="Lu Y."/>
            <person name="Fan D."/>
            <person name="Liu Y."/>
            <person name="Guan J."/>
            <person name="Zhang Y."/>
            <person name="Yu S."/>
            <person name="Liu X."/>
            <person name="Zhang Y."/>
            <person name="Hong G."/>
            <person name="Han B."/>
            <person name="Choisne N."/>
            <person name="Demange N."/>
            <person name="Orjeda G."/>
            <person name="Samain S."/>
            <person name="Cattolico L."/>
            <person name="Pelletier E."/>
            <person name="Couloux A."/>
            <person name="Segurens B."/>
            <person name="Wincker P."/>
            <person name="D'Hont A."/>
            <person name="Scarpelli C."/>
            <person name="Weissenbach J."/>
            <person name="Salanoubat M."/>
            <person name="Quetier F."/>
            <person name="Yu Y."/>
            <person name="Kim H.R."/>
            <person name="Rambo T."/>
            <person name="Currie J."/>
            <person name="Collura K."/>
            <person name="Luo M."/>
            <person name="Yang T."/>
            <person name="Ammiraju J.S.S."/>
            <person name="Engler F."/>
            <person name="Soderlund C."/>
            <person name="Wing R.A."/>
            <person name="Palmer L.E."/>
            <person name="de la Bastide M."/>
            <person name="Spiegel L."/>
            <person name="Nascimento L."/>
            <person name="Zutavern T."/>
            <person name="O'Shaughnessy A."/>
            <person name="Dike S."/>
            <person name="Dedhia N."/>
            <person name="Preston R."/>
            <person name="Balija V."/>
            <person name="McCombie W.R."/>
            <person name="Chow T."/>
            <person name="Chen H."/>
            <person name="Chung M."/>
            <person name="Chen C."/>
            <person name="Shaw J."/>
            <person name="Wu H."/>
            <person name="Hsiao K."/>
            <person name="Chao Y."/>
            <person name="Chu M."/>
            <person name="Cheng C."/>
            <person name="Hour A."/>
            <person name="Lee P."/>
            <person name="Lin S."/>
            <person name="Lin Y."/>
            <person name="Liou J."/>
            <person name="Liu S."/>
            <person name="Hsing Y."/>
            <person name="Raghuvanshi S."/>
            <person name="Mohanty A."/>
            <person name="Bharti A.K."/>
            <person name="Gaur A."/>
            <person name="Gupta V."/>
            <person name="Kumar D."/>
            <person name="Ravi V."/>
            <person name="Vij S."/>
            <person name="Kapur A."/>
            <person name="Khurana P."/>
            <person name="Khurana P."/>
            <person name="Khurana J.P."/>
            <person name="Tyagi A.K."/>
            <person name="Gaikwad K."/>
            <person name="Singh A."/>
            <person name="Dalal V."/>
            <person name="Srivastava S."/>
            <person name="Dixit A."/>
            <person name="Pal A.K."/>
            <person name="Ghazi I.A."/>
            <person name="Yadav M."/>
            <person name="Pandit A."/>
            <person name="Bhargava A."/>
            <person name="Sureshbabu K."/>
            <person name="Batra K."/>
            <person name="Sharma T.R."/>
            <person name="Mohapatra T."/>
            <person name="Singh N.K."/>
            <person name="Messing J."/>
            <person name="Nelson A.B."/>
            <person name="Fuks G."/>
            <person name="Kavchok S."/>
            <person name="Keizer G."/>
            <person name="Linton E."/>
            <person name="Llaca V."/>
            <person name="Song R."/>
            <person name="Tanyolac B."/>
            <person name="Young S."/>
            <person name="Ho-Il K."/>
            <person name="Hahn J.H."/>
            <person name="Sangsakoo G."/>
            <person name="Vanavichit A."/>
            <person name="de Mattos Luiz.A.T."/>
            <person name="Zimmer P.D."/>
            <person name="Malone G."/>
            <person name="Dellagostin O."/>
            <person name="de Oliveira A.C."/>
            <person name="Bevan M."/>
            <person name="Bancroft I."/>
            <person name="Minx P."/>
            <person name="Cordum H."/>
            <person name="Wilson R."/>
            <person name="Cheng Z."/>
            <person name="Jin W."/>
            <person name="Jiang J."/>
            <person name="Leong S.A."/>
            <person name="Iwama H."/>
            <person name="Gojobori T."/>
            <person name="Itoh T."/>
            <person name="Niimura Y."/>
            <person name="Fujii Y."/>
            <person name="Habara T."/>
            <person name="Sakai H."/>
            <person name="Sato Y."/>
            <person name="Wilson G."/>
            <person name="Kumar K."/>
            <person name="McCouch S."/>
            <person name="Juretic N."/>
            <person name="Hoen D."/>
            <person name="Wright S."/>
            <person name="Bruskiewich R."/>
            <person name="Bureau T."/>
            <person name="Miyao A."/>
            <person name="Hirochika H."/>
            <person name="Nishikawa T."/>
            <person name="Kadowaki K."/>
            <person name="Sugiura M."/>
            <person name="Burr B."/>
            <person name="Sasaki T."/>
        </authorList>
    </citation>
    <scope>NUCLEOTIDE SEQUENCE [LARGE SCALE GENOMIC DNA]</scope>
    <source>
        <strain evidence="5">cv. Nipponbare</strain>
    </source>
</reference>
<reference evidence="4 5" key="2">
    <citation type="journal article" date="2013" name="Plant Cell Physiol.">
        <title>Rice Annotation Project Database (RAP-DB): an integrative and interactive database for rice genomics.</title>
        <authorList>
            <person name="Sakai H."/>
            <person name="Lee S.S."/>
            <person name="Tanaka T."/>
            <person name="Numa H."/>
            <person name="Kim J."/>
            <person name="Kawahara Y."/>
            <person name="Wakimoto H."/>
            <person name="Yang C.C."/>
            <person name="Iwamoto M."/>
            <person name="Abe T."/>
            <person name="Yamada Y."/>
            <person name="Muto A."/>
            <person name="Inokuchi H."/>
            <person name="Ikemura T."/>
            <person name="Matsumoto T."/>
            <person name="Sasaki T."/>
            <person name="Itoh T."/>
        </authorList>
    </citation>
    <scope>NUCLEOTIDE SEQUENCE [LARGE SCALE GENOMIC DNA]</scope>
    <source>
        <strain evidence="5">cv. Nipponbare</strain>
    </source>
</reference>
<name>A0A0P0W6N0_ORYSJ</name>
<keyword evidence="2" id="KW-0812">Transmembrane</keyword>
<organism evidence="4 5">
    <name type="scientific">Oryza sativa subsp. japonica</name>
    <name type="common">Rice</name>
    <dbReference type="NCBI Taxonomy" id="39947"/>
    <lineage>
        <taxon>Eukaryota</taxon>
        <taxon>Viridiplantae</taxon>
        <taxon>Streptophyta</taxon>
        <taxon>Embryophyta</taxon>
        <taxon>Tracheophyta</taxon>
        <taxon>Spermatophyta</taxon>
        <taxon>Magnoliopsida</taxon>
        <taxon>Liliopsida</taxon>
        <taxon>Poales</taxon>
        <taxon>Poaceae</taxon>
        <taxon>BOP clade</taxon>
        <taxon>Oryzoideae</taxon>
        <taxon>Oryzeae</taxon>
        <taxon>Oryzinae</taxon>
        <taxon>Oryza</taxon>
        <taxon>Oryza sativa</taxon>
    </lineage>
</organism>
<dbReference type="InParanoid" id="A0A0P0W6N0"/>
<dbReference type="AlphaFoldDB" id="A0A0P0W6N0"/>
<dbReference type="STRING" id="39947.A0A0P0W6N0"/>
<evidence type="ECO:0000256" key="1">
    <source>
        <dbReference type="SAM" id="MobiDB-lite"/>
    </source>
</evidence>
<keyword evidence="2" id="KW-0472">Membrane</keyword>
<dbReference type="PANTHER" id="PTHR31325">
    <property type="entry name" value="OS01G0798800 PROTEIN-RELATED"/>
    <property type="match status" value="1"/>
</dbReference>
<dbReference type="InterPro" id="IPR025315">
    <property type="entry name" value="DUF4220"/>
</dbReference>
<dbReference type="EMBL" id="AP014960">
    <property type="protein sequence ID" value="BAS87763.1"/>
    <property type="molecule type" value="Genomic_DNA"/>
</dbReference>
<evidence type="ECO:0000313" key="4">
    <source>
        <dbReference type="EMBL" id="BAS87763.1"/>
    </source>
</evidence>
<keyword evidence="5" id="KW-1185">Reference proteome</keyword>
<feature type="region of interest" description="Disordered" evidence="1">
    <location>
        <begin position="150"/>
        <end position="171"/>
    </location>
</feature>
<proteinExistence type="predicted"/>
<protein>
    <submittedName>
        <fullName evidence="4">Os04g0140800 protein</fullName>
    </submittedName>
</protein>
<reference evidence="4 5" key="3">
    <citation type="journal article" date="2013" name="Rice">
        <title>Improvement of the Oryza sativa Nipponbare reference genome using next generation sequence and optical map data.</title>
        <authorList>
            <person name="Kawahara Y."/>
            <person name="de la Bastide M."/>
            <person name="Hamilton J.P."/>
            <person name="Kanamori H."/>
            <person name="McCombie W.R."/>
            <person name="Ouyang S."/>
            <person name="Schwartz D.C."/>
            <person name="Tanaka T."/>
            <person name="Wu J."/>
            <person name="Zhou S."/>
            <person name="Childs K.L."/>
            <person name="Davidson R.M."/>
            <person name="Lin H."/>
            <person name="Quesada-Ocampo L."/>
            <person name="Vaillancourt B."/>
            <person name="Sakai H."/>
            <person name="Lee S.S."/>
            <person name="Kim J."/>
            <person name="Numa H."/>
            <person name="Itoh T."/>
            <person name="Buell C.R."/>
            <person name="Matsumoto T."/>
        </authorList>
    </citation>
    <scope>NUCLEOTIDE SEQUENCE [LARGE SCALE GENOMIC DNA]</scope>
    <source>
        <strain evidence="5">cv. Nipponbare</strain>
    </source>
</reference>